<keyword evidence="6" id="KW-0808">Transferase</keyword>
<gene>
    <name evidence="6" type="ORF">MGWOODY_Clf377</name>
</gene>
<accession>A0A160V618</accession>
<dbReference type="SUPFAM" id="SSF51679">
    <property type="entry name" value="Bacterial luciferase-like"/>
    <property type="match status" value="1"/>
</dbReference>
<dbReference type="InterPro" id="IPR019921">
    <property type="entry name" value="Lucif-like_OxRdtase_Rv2161c"/>
</dbReference>
<evidence type="ECO:0000256" key="4">
    <source>
        <dbReference type="ARBA" id="ARBA00023033"/>
    </source>
</evidence>
<sequence length="319" mass="35461">MMANLDLHFGAGLALGVGETARQAGWMEDLGYEYFSAGEHFMRGDPPGPTHAALPVLAVAAGATDQMRVLSSIILTPFYHPLVLARTTATLDAASRGRLTLGVGVGGEFPVEFEAAGLRVNQRGRRTDECLEVMRKLWTGEKVTFSGRHFQLTDAMINPAPVQKPNPPVWVSGRRDAAMARAAKFGDGWMPYFYDAPRYRDSVQKIKGFATEAGRDISGFQWAHFPYIAIYPTEQQAAEVAAEQLGGRYLYGGEFLDIVRKYCLLGTVENCIEQLQEYIDAGARHIIFSISCPREDRERHLETIAKELIPHFRNKQAYC</sequence>
<dbReference type="InterPro" id="IPR011251">
    <property type="entry name" value="Luciferase-like_dom"/>
</dbReference>
<feature type="domain" description="Luciferase-like" evidence="5">
    <location>
        <begin position="17"/>
        <end position="285"/>
    </location>
</feature>
<protein>
    <submittedName>
        <fullName evidence="6">Hydride transferase 1</fullName>
    </submittedName>
</protein>
<dbReference type="GO" id="GO:0046306">
    <property type="term" value="P:alkanesulfonate catabolic process"/>
    <property type="evidence" value="ECO:0007669"/>
    <property type="project" value="TreeGrafter"/>
</dbReference>
<evidence type="ECO:0000256" key="3">
    <source>
        <dbReference type="ARBA" id="ARBA00023002"/>
    </source>
</evidence>
<dbReference type="PANTHER" id="PTHR42847:SF4">
    <property type="entry name" value="ALKANESULFONATE MONOOXYGENASE-RELATED"/>
    <property type="match status" value="1"/>
</dbReference>
<dbReference type="AlphaFoldDB" id="A0A160V618"/>
<keyword evidence="3" id="KW-0560">Oxidoreductase</keyword>
<dbReference type="GO" id="GO:0008726">
    <property type="term" value="F:alkanesulfonate monooxygenase activity"/>
    <property type="evidence" value="ECO:0007669"/>
    <property type="project" value="TreeGrafter"/>
</dbReference>
<name>A0A160V618_9ZZZZ</name>
<dbReference type="PANTHER" id="PTHR42847">
    <property type="entry name" value="ALKANESULFONATE MONOOXYGENASE"/>
    <property type="match status" value="1"/>
</dbReference>
<keyword evidence="1" id="KW-0285">Flavoprotein</keyword>
<dbReference type="NCBIfam" id="TIGR03619">
    <property type="entry name" value="F420_Rv2161c"/>
    <property type="match status" value="1"/>
</dbReference>
<dbReference type="Gene3D" id="3.20.20.30">
    <property type="entry name" value="Luciferase-like domain"/>
    <property type="match status" value="1"/>
</dbReference>
<dbReference type="InterPro" id="IPR050172">
    <property type="entry name" value="SsuD_RutA_monooxygenase"/>
</dbReference>
<organism evidence="6">
    <name type="scientific">hydrothermal vent metagenome</name>
    <dbReference type="NCBI Taxonomy" id="652676"/>
    <lineage>
        <taxon>unclassified sequences</taxon>
        <taxon>metagenomes</taxon>
        <taxon>ecological metagenomes</taxon>
    </lineage>
</organism>
<proteinExistence type="predicted"/>
<keyword evidence="2" id="KW-0288">FMN</keyword>
<evidence type="ECO:0000256" key="1">
    <source>
        <dbReference type="ARBA" id="ARBA00022630"/>
    </source>
</evidence>
<dbReference type="InterPro" id="IPR036661">
    <property type="entry name" value="Luciferase-like_sf"/>
</dbReference>
<evidence type="ECO:0000313" key="6">
    <source>
        <dbReference type="EMBL" id="CUV01152.1"/>
    </source>
</evidence>
<reference evidence="6" key="1">
    <citation type="submission" date="2015-10" db="EMBL/GenBank/DDBJ databases">
        <authorList>
            <person name="Gilbert D.G."/>
        </authorList>
    </citation>
    <scope>NUCLEOTIDE SEQUENCE</scope>
</reference>
<evidence type="ECO:0000256" key="2">
    <source>
        <dbReference type="ARBA" id="ARBA00022643"/>
    </source>
</evidence>
<dbReference type="Pfam" id="PF00296">
    <property type="entry name" value="Bac_luciferase"/>
    <property type="match status" value="1"/>
</dbReference>
<dbReference type="GO" id="GO:0016740">
    <property type="term" value="F:transferase activity"/>
    <property type="evidence" value="ECO:0007669"/>
    <property type="project" value="UniProtKB-KW"/>
</dbReference>
<keyword evidence="4" id="KW-0503">Monooxygenase</keyword>
<evidence type="ECO:0000259" key="5">
    <source>
        <dbReference type="Pfam" id="PF00296"/>
    </source>
</evidence>
<dbReference type="EMBL" id="FAXA01000014">
    <property type="protein sequence ID" value="CUV01152.1"/>
    <property type="molecule type" value="Genomic_DNA"/>
</dbReference>